<dbReference type="Proteomes" id="UP000321947">
    <property type="component" value="Unassembled WGS sequence"/>
</dbReference>
<feature type="transmembrane region" description="Helical" evidence="1">
    <location>
        <begin position="87"/>
        <end position="110"/>
    </location>
</feature>
<evidence type="ECO:0000313" key="5">
    <source>
        <dbReference type="Proteomes" id="UP000321393"/>
    </source>
</evidence>
<keyword evidence="1" id="KW-1133">Transmembrane helix</keyword>
<gene>
    <name evidence="4" type="ORF">E5676_scaffold565G00070</name>
    <name evidence="3" type="ORF">E6C27_scaffold578G001140</name>
</gene>
<keyword evidence="1" id="KW-0472">Membrane</keyword>
<evidence type="ECO:0000259" key="2">
    <source>
        <dbReference type="Pfam" id="PF26133"/>
    </source>
</evidence>
<evidence type="ECO:0000313" key="6">
    <source>
        <dbReference type="Proteomes" id="UP000321947"/>
    </source>
</evidence>
<dbReference type="EMBL" id="SSTD01018342">
    <property type="protein sequence ID" value="TYJ98076.1"/>
    <property type="molecule type" value="Genomic_DNA"/>
</dbReference>
<protein>
    <recommendedName>
        <fullName evidence="2">DUF8039 domain-containing protein</fullName>
    </recommendedName>
</protein>
<evidence type="ECO:0000313" key="3">
    <source>
        <dbReference type="EMBL" id="KAA0052122.1"/>
    </source>
</evidence>
<organism evidence="3 5">
    <name type="scientific">Cucumis melo var. makuwa</name>
    <name type="common">Oriental melon</name>
    <dbReference type="NCBI Taxonomy" id="1194695"/>
    <lineage>
        <taxon>Eukaryota</taxon>
        <taxon>Viridiplantae</taxon>
        <taxon>Streptophyta</taxon>
        <taxon>Embryophyta</taxon>
        <taxon>Tracheophyta</taxon>
        <taxon>Spermatophyta</taxon>
        <taxon>Magnoliopsida</taxon>
        <taxon>eudicotyledons</taxon>
        <taxon>Gunneridae</taxon>
        <taxon>Pentapetalae</taxon>
        <taxon>rosids</taxon>
        <taxon>fabids</taxon>
        <taxon>Cucurbitales</taxon>
        <taxon>Cucurbitaceae</taxon>
        <taxon>Benincaseae</taxon>
        <taxon>Cucumis</taxon>
    </lineage>
</organism>
<comment type="caution">
    <text evidence="3">The sequence shown here is derived from an EMBL/GenBank/DDBJ whole genome shotgun (WGS) entry which is preliminary data.</text>
</comment>
<evidence type="ECO:0000313" key="4">
    <source>
        <dbReference type="EMBL" id="TYJ98076.1"/>
    </source>
</evidence>
<dbReference type="InterPro" id="IPR058352">
    <property type="entry name" value="DUF8039"/>
</dbReference>
<keyword evidence="1" id="KW-0812">Transmembrane</keyword>
<name>A0A5A7U8P3_CUCMM</name>
<evidence type="ECO:0000256" key="1">
    <source>
        <dbReference type="SAM" id="Phobius"/>
    </source>
</evidence>
<dbReference type="EMBL" id="SSTE01011117">
    <property type="protein sequence ID" value="KAA0052122.1"/>
    <property type="molecule type" value="Genomic_DNA"/>
</dbReference>
<accession>A0A5A7U8P3</accession>
<dbReference type="OrthoDB" id="1683330at2759"/>
<dbReference type="Pfam" id="PF26133">
    <property type="entry name" value="DUF8039"/>
    <property type="match status" value="1"/>
</dbReference>
<dbReference type="AlphaFoldDB" id="A0A5A7U8P3"/>
<proteinExistence type="predicted"/>
<sequence>MNKEVEEIVGKIDELHKDVNETYNLLEDILTQALRTPEHRGHVRGGRPCSIVVGKVDNIVATGTVFERISTDKIVYGVRLGEGDERVLIEVACASLFLLLIPIVGSIYSLHDAIGSHIPWPKYLIVIEEQKNVKF</sequence>
<dbReference type="Proteomes" id="UP000321393">
    <property type="component" value="Unassembled WGS sequence"/>
</dbReference>
<feature type="domain" description="DUF8039" evidence="2">
    <location>
        <begin position="45"/>
        <end position="128"/>
    </location>
</feature>
<reference evidence="5 6" key="1">
    <citation type="submission" date="2019-08" db="EMBL/GenBank/DDBJ databases">
        <title>Draft genome sequences of two oriental melons (Cucumis melo L. var makuwa).</title>
        <authorList>
            <person name="Kwon S.-Y."/>
        </authorList>
    </citation>
    <scope>NUCLEOTIDE SEQUENCE [LARGE SCALE GENOMIC DNA]</scope>
    <source>
        <strain evidence="6">cv. Chang Bougi</strain>
        <strain evidence="5">cv. SW 3</strain>
        <tissue evidence="3">Leaf</tissue>
    </source>
</reference>